<accession>A0A0D8XWR8</accession>
<dbReference type="AlphaFoldDB" id="A0A0D8XWR8"/>
<evidence type="ECO:0000313" key="2">
    <source>
        <dbReference type="Proteomes" id="UP000053766"/>
    </source>
</evidence>
<reference evidence="1 2" key="1">
    <citation type="submission" date="2013-11" db="EMBL/GenBank/DDBJ databases">
        <title>Draft genome of the bovine lungworm Dictyocaulus viviparus.</title>
        <authorList>
            <person name="Mitreva M."/>
        </authorList>
    </citation>
    <scope>NUCLEOTIDE SEQUENCE [LARGE SCALE GENOMIC DNA]</scope>
    <source>
        <strain evidence="1 2">HannoverDv2000</strain>
    </source>
</reference>
<dbReference type="EMBL" id="KN716334">
    <property type="protein sequence ID" value="KJH46791.1"/>
    <property type="molecule type" value="Genomic_DNA"/>
</dbReference>
<gene>
    <name evidence="1" type="ORF">DICVIV_07117</name>
</gene>
<reference evidence="2" key="2">
    <citation type="journal article" date="2016" name="Sci. Rep.">
        <title>Dictyocaulus viviparus genome, variome and transcriptome elucidate lungworm biology and support future intervention.</title>
        <authorList>
            <person name="McNulty S.N."/>
            <person name="Strube C."/>
            <person name="Rosa B.A."/>
            <person name="Martin J.C."/>
            <person name="Tyagi R."/>
            <person name="Choi Y.J."/>
            <person name="Wang Q."/>
            <person name="Hallsworth Pepin K."/>
            <person name="Zhang X."/>
            <person name="Ozersky P."/>
            <person name="Wilson R.K."/>
            <person name="Sternberg P.W."/>
            <person name="Gasser R.B."/>
            <person name="Mitreva M."/>
        </authorList>
    </citation>
    <scope>NUCLEOTIDE SEQUENCE [LARGE SCALE GENOMIC DNA]</scope>
    <source>
        <strain evidence="2">HannoverDv2000</strain>
    </source>
</reference>
<dbReference type="Proteomes" id="UP000053766">
    <property type="component" value="Unassembled WGS sequence"/>
</dbReference>
<keyword evidence="2" id="KW-1185">Reference proteome</keyword>
<name>A0A0D8XWR8_DICVI</name>
<sequence>MFLRKVDFCRTHGDDVIEIRLAIFFVDSQIDSSFEYPTSEEVTKRVIIEPPLKKRGRDPFSIPQLIREPPLKRGGGDKRDWYIYPSTALKLSDRIPLREPPLKRNREISTQHNDDSSTSFYIVNDDKLRKKYPTLKHNYEKPIGVMYGIIEEQ</sequence>
<evidence type="ECO:0000313" key="1">
    <source>
        <dbReference type="EMBL" id="KJH46791.1"/>
    </source>
</evidence>
<organism evidence="1 2">
    <name type="scientific">Dictyocaulus viviparus</name>
    <name type="common">Bovine lungworm</name>
    <dbReference type="NCBI Taxonomy" id="29172"/>
    <lineage>
        <taxon>Eukaryota</taxon>
        <taxon>Metazoa</taxon>
        <taxon>Ecdysozoa</taxon>
        <taxon>Nematoda</taxon>
        <taxon>Chromadorea</taxon>
        <taxon>Rhabditida</taxon>
        <taxon>Rhabditina</taxon>
        <taxon>Rhabditomorpha</taxon>
        <taxon>Strongyloidea</taxon>
        <taxon>Metastrongylidae</taxon>
        <taxon>Dictyocaulus</taxon>
    </lineage>
</organism>
<protein>
    <submittedName>
        <fullName evidence="1">Uncharacterized protein</fullName>
    </submittedName>
</protein>
<dbReference type="OrthoDB" id="5853322at2759"/>
<proteinExistence type="predicted"/>